<protein>
    <submittedName>
        <fullName evidence="2">Uncharacterized protein</fullName>
    </submittedName>
</protein>
<organism evidence="2 3">
    <name type="scientific">Bursaphelenchus okinawaensis</name>
    <dbReference type="NCBI Taxonomy" id="465554"/>
    <lineage>
        <taxon>Eukaryota</taxon>
        <taxon>Metazoa</taxon>
        <taxon>Ecdysozoa</taxon>
        <taxon>Nematoda</taxon>
        <taxon>Chromadorea</taxon>
        <taxon>Rhabditida</taxon>
        <taxon>Tylenchina</taxon>
        <taxon>Tylenchomorpha</taxon>
        <taxon>Aphelenchoidea</taxon>
        <taxon>Aphelenchoididae</taxon>
        <taxon>Bursaphelenchus</taxon>
    </lineage>
</organism>
<evidence type="ECO:0000313" key="3">
    <source>
        <dbReference type="Proteomes" id="UP000614601"/>
    </source>
</evidence>
<sequence length="109" mass="12127">MSPTRRMLSITDVQQHPTPHPSSPKQRPDPSTGRAGSAVSQRHGHVRRPRPPPHPPPSSPQGQREEEEGQMQKARMGNESANRLMKVGPCGHKSLWPNKSGQQRMNIYG</sequence>
<dbReference type="Proteomes" id="UP000614601">
    <property type="component" value="Unassembled WGS sequence"/>
</dbReference>
<dbReference type="EMBL" id="CAJFCW020000001">
    <property type="protein sequence ID" value="CAG9083381.1"/>
    <property type="molecule type" value="Genomic_DNA"/>
</dbReference>
<feature type="compositionally biased region" description="Basic residues" evidence="1">
    <location>
        <begin position="42"/>
        <end position="51"/>
    </location>
</feature>
<evidence type="ECO:0000256" key="1">
    <source>
        <dbReference type="SAM" id="MobiDB-lite"/>
    </source>
</evidence>
<gene>
    <name evidence="2" type="ORF">BOKJ2_LOCUS1536</name>
</gene>
<accession>A0A811JUP0</accession>
<proteinExistence type="predicted"/>
<evidence type="ECO:0000313" key="2">
    <source>
        <dbReference type="EMBL" id="CAD5206852.1"/>
    </source>
</evidence>
<reference evidence="2" key="1">
    <citation type="submission" date="2020-09" db="EMBL/GenBank/DDBJ databases">
        <authorList>
            <person name="Kikuchi T."/>
        </authorList>
    </citation>
    <scope>NUCLEOTIDE SEQUENCE</scope>
    <source>
        <strain evidence="2">SH1</strain>
    </source>
</reference>
<feature type="compositionally biased region" description="Polar residues" evidence="1">
    <location>
        <begin position="97"/>
        <end position="109"/>
    </location>
</feature>
<keyword evidence="3" id="KW-1185">Reference proteome</keyword>
<dbReference type="Proteomes" id="UP000783686">
    <property type="component" value="Unassembled WGS sequence"/>
</dbReference>
<name>A0A811JUP0_9BILA</name>
<comment type="caution">
    <text evidence="2">The sequence shown here is derived from an EMBL/GenBank/DDBJ whole genome shotgun (WGS) entry which is preliminary data.</text>
</comment>
<dbReference type="EMBL" id="CAJFDH010000001">
    <property type="protein sequence ID" value="CAD5206852.1"/>
    <property type="molecule type" value="Genomic_DNA"/>
</dbReference>
<feature type="region of interest" description="Disordered" evidence="1">
    <location>
        <begin position="1"/>
        <end position="109"/>
    </location>
</feature>
<dbReference type="AlphaFoldDB" id="A0A811JUP0"/>